<evidence type="ECO:0000256" key="1">
    <source>
        <dbReference type="ARBA" id="ARBA00022801"/>
    </source>
</evidence>
<reference evidence="5 6" key="1">
    <citation type="journal article" date="2011" name="J. Bacteriol.">
        <title>Complete genome sequence of 'Vulcanisaeta moutnovskia' strain 768-28, a novel member of the hyperthermophilic crenarchaeal genus vulcanisaeta.</title>
        <authorList>
            <person name="Gumerov V.M."/>
            <person name="Mardanov A.V."/>
            <person name="Beletsky A.V."/>
            <person name="Prokofeva M.I."/>
            <person name="Bonch-Osmolovskaya E.A."/>
            <person name="Ravin N.V."/>
            <person name="Skryabin K.G."/>
        </authorList>
    </citation>
    <scope>NUCLEOTIDE SEQUENCE [LARGE SCALE GENOMIC DNA]</scope>
    <source>
        <strain evidence="5 6">768-28</strain>
    </source>
</reference>
<dbReference type="PANTHER" id="PTHR42202:SF1">
    <property type="entry name" value="GTP CYCLOHYDROLASE III"/>
    <property type="match status" value="1"/>
</dbReference>
<dbReference type="HOGENOM" id="CLU_080076_0_0_2"/>
<dbReference type="PIRSF" id="PIRSF009265">
    <property type="entry name" value="GTP_cyclohydro_3"/>
    <property type="match status" value="1"/>
</dbReference>
<dbReference type="RefSeq" id="WP_013604655.1">
    <property type="nucleotide sequence ID" value="NC_015151.1"/>
</dbReference>
<comment type="catalytic activity">
    <reaction evidence="3 4">
        <text>GTP + 3 H2O = 2-amino-5-formylamino-6-(5-phospho-D-ribosylamino)pyrimidin-4(3H)-one + 2 phosphate + 2 H(+)</text>
        <dbReference type="Rhea" id="RHEA:22468"/>
        <dbReference type="ChEBI" id="CHEBI:15377"/>
        <dbReference type="ChEBI" id="CHEBI:15378"/>
        <dbReference type="ChEBI" id="CHEBI:37565"/>
        <dbReference type="ChEBI" id="CHEBI:43474"/>
        <dbReference type="ChEBI" id="CHEBI:57258"/>
        <dbReference type="EC" id="3.5.4.29"/>
    </reaction>
</comment>
<name>F0QYR0_VULM7</name>
<dbReference type="GeneID" id="10288940"/>
<keyword evidence="2 3" id="KW-0342">GTP-binding</keyword>
<proteinExistence type="inferred from homology"/>
<evidence type="ECO:0000256" key="4">
    <source>
        <dbReference type="PIRNR" id="PIRNR009265"/>
    </source>
</evidence>
<dbReference type="Proteomes" id="UP000007485">
    <property type="component" value="Chromosome"/>
</dbReference>
<accession>F0QYR0</accession>
<gene>
    <name evidence="3" type="primary">gch3</name>
    <name evidence="5" type="ordered locus">VMUT_1288</name>
</gene>
<keyword evidence="3" id="KW-0547">Nucleotide-binding</keyword>
<dbReference type="Pfam" id="PF05165">
    <property type="entry name" value="GCH_III"/>
    <property type="match status" value="1"/>
</dbReference>
<keyword evidence="1 3" id="KW-0378">Hydrolase</keyword>
<keyword evidence="6" id="KW-1185">Reference proteome</keyword>
<evidence type="ECO:0000313" key="5">
    <source>
        <dbReference type="EMBL" id="ADY01493.1"/>
    </source>
</evidence>
<evidence type="ECO:0000313" key="6">
    <source>
        <dbReference type="Proteomes" id="UP000007485"/>
    </source>
</evidence>
<dbReference type="Gene3D" id="3.30.70.1230">
    <property type="entry name" value="Nucleotide cyclase"/>
    <property type="match status" value="1"/>
</dbReference>
<dbReference type="InterPro" id="IPR029787">
    <property type="entry name" value="Nucleotide_cyclase"/>
</dbReference>
<dbReference type="PANTHER" id="PTHR42202">
    <property type="entry name" value="GTP CYCLOHYDROLASE III"/>
    <property type="match status" value="1"/>
</dbReference>
<sequence length="235" mass="26019">MVQVTIIRLIGYREWTESLGPDREHIIQRVQAQLHRELVEAFSKLNAWAHPLRYDYLLAITNGLGNDELTRIIKGLADYSPVPLSSGTYADVNPRVAEKEAFRLAIKAGPGVSLMGDFDDGPVAIAHIDLIDSTSSTEWTSSYQLYEHVWSVVNQVRLHLAQYGGITLYLGGDNIVSIIQPTINEDDLKPLANLVNSRIGIGIASSGRAAMKLATEALDMLRSRNNHGVLMLRED</sequence>
<dbReference type="GO" id="GO:0043740">
    <property type="term" value="F:GTP cyclohydrolase IIa activity"/>
    <property type="evidence" value="ECO:0007669"/>
    <property type="project" value="UniProtKB-UniRule"/>
</dbReference>
<protein>
    <recommendedName>
        <fullName evidence="3 4">GTP cyclohydrolase III</fullName>
        <ecNumber evidence="3 4">3.5.4.29</ecNumber>
    </recommendedName>
</protein>
<dbReference type="OrthoDB" id="25211at2157"/>
<dbReference type="HAMAP" id="MF_00608">
    <property type="entry name" value="GTP_cyclohydro_3"/>
    <property type="match status" value="1"/>
</dbReference>
<dbReference type="Gene3D" id="3.30.70.270">
    <property type="match status" value="1"/>
</dbReference>
<dbReference type="eggNOG" id="arCOG04202">
    <property type="taxonomic scope" value="Archaea"/>
</dbReference>
<comment type="similarity">
    <text evidence="3 4">Belongs to the archaeal-type GTP cyclohydrolase family.</text>
</comment>
<dbReference type="KEGG" id="vmo:VMUT_1288"/>
<dbReference type="InterPro" id="IPR043128">
    <property type="entry name" value="Rev_trsase/Diguanyl_cyclase"/>
</dbReference>
<dbReference type="EC" id="3.5.4.29" evidence="3 4"/>
<comment type="function">
    <text evidence="3 4">Catalyzes the formation of 2-amino-5-formylamino-6-ribofuranosylamino-4(3H)-pyrimidinone ribonucleotide monophosphate and inorganic phosphate from GTP. Also has an independent pyrophosphate phosphohydrolase activity.</text>
</comment>
<dbReference type="InterPro" id="IPR007839">
    <property type="entry name" value="GTP_CycHdrlase_3"/>
</dbReference>
<organism evidence="5 6">
    <name type="scientific">Vulcanisaeta moutnovskia (strain 768-28)</name>
    <dbReference type="NCBI Taxonomy" id="985053"/>
    <lineage>
        <taxon>Archaea</taxon>
        <taxon>Thermoproteota</taxon>
        <taxon>Thermoprotei</taxon>
        <taxon>Thermoproteales</taxon>
        <taxon>Thermoproteaceae</taxon>
        <taxon>Vulcanisaeta</taxon>
    </lineage>
</organism>
<dbReference type="GO" id="GO:0005525">
    <property type="term" value="F:GTP binding"/>
    <property type="evidence" value="ECO:0007669"/>
    <property type="project" value="UniProtKB-KW"/>
</dbReference>
<dbReference type="EMBL" id="CP002529">
    <property type="protein sequence ID" value="ADY01493.1"/>
    <property type="molecule type" value="Genomic_DNA"/>
</dbReference>
<evidence type="ECO:0000256" key="2">
    <source>
        <dbReference type="ARBA" id="ARBA00023134"/>
    </source>
</evidence>
<dbReference type="STRING" id="985053.VMUT_1288"/>
<dbReference type="AlphaFoldDB" id="F0QYR0"/>
<evidence type="ECO:0000256" key="3">
    <source>
        <dbReference type="HAMAP-Rule" id="MF_00608"/>
    </source>
</evidence>